<dbReference type="Gene3D" id="3.90.245.10">
    <property type="entry name" value="Ribonucleoside hydrolase-like"/>
    <property type="match status" value="1"/>
</dbReference>
<dbReference type="InterPro" id="IPR001910">
    <property type="entry name" value="Inosine/uridine_hydrolase_dom"/>
</dbReference>
<keyword evidence="2" id="KW-0378">Hydrolase</keyword>
<name>A0A1D8NN56_YARLL</name>
<evidence type="ECO:0000256" key="2">
    <source>
        <dbReference type="ARBA" id="ARBA00022801"/>
    </source>
</evidence>
<dbReference type="EMBL" id="CP017558">
    <property type="protein sequence ID" value="AOW07075.1"/>
    <property type="molecule type" value="Genomic_DNA"/>
</dbReference>
<comment type="similarity">
    <text evidence="1">Belongs to the IUNH family.</text>
</comment>
<evidence type="ECO:0000259" key="5">
    <source>
        <dbReference type="Pfam" id="PF01156"/>
    </source>
</evidence>
<evidence type="ECO:0000313" key="7">
    <source>
        <dbReference type="Proteomes" id="UP000182444"/>
    </source>
</evidence>
<feature type="domain" description="Inosine/uridine-preferring nucleoside hydrolase" evidence="5">
    <location>
        <begin position="5"/>
        <end position="347"/>
    </location>
</feature>
<feature type="compositionally biased region" description="Basic and acidic residues" evidence="4">
    <location>
        <begin position="334"/>
        <end position="353"/>
    </location>
</feature>
<evidence type="ECO:0000256" key="4">
    <source>
        <dbReference type="SAM" id="MobiDB-lite"/>
    </source>
</evidence>
<keyword evidence="3" id="KW-0326">Glycosidase</keyword>
<accession>A0A1D8NN56</accession>
<dbReference type="KEGG" id="yli:2908073"/>
<evidence type="ECO:0000256" key="3">
    <source>
        <dbReference type="ARBA" id="ARBA00023295"/>
    </source>
</evidence>
<evidence type="ECO:0000313" key="6">
    <source>
        <dbReference type="EMBL" id="AOW07075.1"/>
    </source>
</evidence>
<proteinExistence type="inferred from homology"/>
<organism evidence="6 7">
    <name type="scientific">Yarrowia lipolytica</name>
    <name type="common">Candida lipolytica</name>
    <dbReference type="NCBI Taxonomy" id="4952"/>
    <lineage>
        <taxon>Eukaryota</taxon>
        <taxon>Fungi</taxon>
        <taxon>Dikarya</taxon>
        <taxon>Ascomycota</taxon>
        <taxon>Saccharomycotina</taxon>
        <taxon>Dipodascomycetes</taxon>
        <taxon>Dipodascales</taxon>
        <taxon>Dipodascales incertae sedis</taxon>
        <taxon>Yarrowia</taxon>
    </lineage>
</organism>
<dbReference type="InterPro" id="IPR023186">
    <property type="entry name" value="IUNH"/>
</dbReference>
<dbReference type="GO" id="GO:0005829">
    <property type="term" value="C:cytosol"/>
    <property type="evidence" value="ECO:0007669"/>
    <property type="project" value="TreeGrafter"/>
</dbReference>
<dbReference type="GO" id="GO:0006152">
    <property type="term" value="P:purine nucleoside catabolic process"/>
    <property type="evidence" value="ECO:0007669"/>
    <property type="project" value="TreeGrafter"/>
</dbReference>
<dbReference type="VEuPathDB" id="FungiDB:YALI0_F12529g"/>
<dbReference type="CDD" id="cd02648">
    <property type="entry name" value="nuc_hydro_1"/>
    <property type="match status" value="1"/>
</dbReference>
<dbReference type="SUPFAM" id="SSF53590">
    <property type="entry name" value="Nucleoside hydrolase"/>
    <property type="match status" value="1"/>
</dbReference>
<protein>
    <recommendedName>
        <fullName evidence="5">Inosine/uridine-preferring nucleoside hydrolase domain-containing protein</fullName>
    </recommendedName>
</protein>
<evidence type="ECO:0000256" key="1">
    <source>
        <dbReference type="ARBA" id="ARBA00009176"/>
    </source>
</evidence>
<sequence>MPRSLIIDTDPGVDDALAISLALNSPECDLKLISLCFGNCDTNASLRNVETLFSVFERERVWREQQGLPSKHHVNQKPIVAVGMDTALDGTRLDATYFHGDDGLGNVHTKMPEFTSTDKNGPGYTFSDKPSYQVILDLLREEPDKSVTIAAIGPLMNIARAAQIDPDTFSRVKEIVHMGGALKVPGNVTPRAEFNCYSDPLAASVVYSFSATEQPCVTLPPRKEFHVTLPRPVPVTIFPLDITMEYNLYENQFFTAVSDRAAAGSPLTVWSSVWLQSTFDTFRRLNVDCSDVHINMHDPLATWYAICGDEHGAWESHDQDVRVETEGQWSRGVTIEDDRGRQKTDAEAEDDGKWLGRGGNHVKVVTKAPVEVGQLLVERIYV</sequence>
<reference evidence="6 7" key="1">
    <citation type="journal article" date="2016" name="PLoS ONE">
        <title>Sequence Assembly of Yarrowia lipolytica Strain W29/CLIB89 Shows Transposable Element Diversity.</title>
        <authorList>
            <person name="Magnan C."/>
            <person name="Yu J."/>
            <person name="Chang I."/>
            <person name="Jahn E."/>
            <person name="Kanomata Y."/>
            <person name="Wu J."/>
            <person name="Zeller M."/>
            <person name="Oakes M."/>
            <person name="Baldi P."/>
            <person name="Sandmeyer S."/>
        </authorList>
    </citation>
    <scope>NUCLEOTIDE SEQUENCE [LARGE SCALE GENOMIC DNA]</scope>
    <source>
        <strain evidence="7">CLIB89(W29)</strain>
    </source>
</reference>
<dbReference type="eggNOG" id="KOG2938">
    <property type="taxonomic scope" value="Eukaryota"/>
</dbReference>
<feature type="region of interest" description="Disordered" evidence="4">
    <location>
        <begin position="332"/>
        <end position="353"/>
    </location>
</feature>
<gene>
    <name evidence="6" type="ORF">YALI1_F16717g</name>
</gene>
<dbReference type="Proteomes" id="UP000182444">
    <property type="component" value="Chromosome 1F"/>
</dbReference>
<dbReference type="RefSeq" id="XP_505332.3">
    <property type="nucleotide sequence ID" value="XM_505332.3"/>
</dbReference>
<dbReference type="AlphaFoldDB" id="A0A1D8NN56"/>
<dbReference type="GeneID" id="2908073"/>
<dbReference type="PANTHER" id="PTHR12304">
    <property type="entry name" value="INOSINE-URIDINE PREFERRING NUCLEOSIDE HYDROLASE"/>
    <property type="match status" value="1"/>
</dbReference>
<dbReference type="InterPro" id="IPR036452">
    <property type="entry name" value="Ribo_hydro-like"/>
</dbReference>
<dbReference type="GO" id="GO:0008477">
    <property type="term" value="F:purine nucleosidase activity"/>
    <property type="evidence" value="ECO:0007669"/>
    <property type="project" value="TreeGrafter"/>
</dbReference>
<dbReference type="PANTHER" id="PTHR12304:SF56">
    <property type="entry name" value="HYDROLASE, PUTATIVE (AFU_ORTHOLOGUE AFUA_1G11790)-RELATED"/>
    <property type="match status" value="1"/>
</dbReference>
<dbReference type="Pfam" id="PF01156">
    <property type="entry name" value="IU_nuc_hydro"/>
    <property type="match status" value="1"/>
</dbReference>
<dbReference type="VEuPathDB" id="FungiDB:YALI1_F16717g"/>